<keyword evidence="6" id="KW-1185">Reference proteome</keyword>
<dbReference type="GO" id="GO:0003700">
    <property type="term" value="F:DNA-binding transcription factor activity"/>
    <property type="evidence" value="ECO:0007669"/>
    <property type="project" value="InterPro"/>
</dbReference>
<proteinExistence type="predicted"/>
<comment type="caution">
    <text evidence="5">The sequence shown here is derived from an EMBL/GenBank/DDBJ whole genome shotgun (WGS) entry which is preliminary data.</text>
</comment>
<dbReference type="Gene3D" id="1.10.10.60">
    <property type="entry name" value="Homeodomain-like"/>
    <property type="match status" value="1"/>
</dbReference>
<accession>A0A7X0P9W0</accession>
<keyword evidence="3" id="KW-0804">Transcription</keyword>
<dbReference type="InterPro" id="IPR050204">
    <property type="entry name" value="AraC_XylS_family_regulators"/>
</dbReference>
<name>A0A7X0P9W0_9BURK</name>
<dbReference type="EMBL" id="JACHLK010000001">
    <property type="protein sequence ID" value="MBB6557995.1"/>
    <property type="molecule type" value="Genomic_DNA"/>
</dbReference>
<evidence type="ECO:0000256" key="3">
    <source>
        <dbReference type="ARBA" id="ARBA00023163"/>
    </source>
</evidence>
<dbReference type="AlphaFoldDB" id="A0A7X0P9W0"/>
<protein>
    <submittedName>
        <fullName evidence="5">AraC-like DNA-binding protein</fullName>
    </submittedName>
</protein>
<organism evidence="5 6">
    <name type="scientific">Acidovorax soli</name>
    <dbReference type="NCBI Taxonomy" id="592050"/>
    <lineage>
        <taxon>Bacteria</taxon>
        <taxon>Pseudomonadati</taxon>
        <taxon>Pseudomonadota</taxon>
        <taxon>Betaproteobacteria</taxon>
        <taxon>Burkholderiales</taxon>
        <taxon>Comamonadaceae</taxon>
        <taxon>Acidovorax</taxon>
    </lineage>
</organism>
<dbReference type="RefSeq" id="WP_221480053.1">
    <property type="nucleotide sequence ID" value="NZ_JACHLK010000001.1"/>
</dbReference>
<evidence type="ECO:0000313" key="6">
    <source>
        <dbReference type="Proteomes" id="UP000575083"/>
    </source>
</evidence>
<feature type="domain" description="HTH araC/xylS-type" evidence="4">
    <location>
        <begin position="166"/>
        <end position="239"/>
    </location>
</feature>
<dbReference type="Pfam" id="PF12833">
    <property type="entry name" value="HTH_18"/>
    <property type="match status" value="1"/>
</dbReference>
<dbReference type="GO" id="GO:0043565">
    <property type="term" value="F:sequence-specific DNA binding"/>
    <property type="evidence" value="ECO:0007669"/>
    <property type="project" value="InterPro"/>
</dbReference>
<keyword evidence="1" id="KW-0805">Transcription regulation</keyword>
<dbReference type="PROSITE" id="PS01124">
    <property type="entry name" value="HTH_ARAC_FAMILY_2"/>
    <property type="match status" value="1"/>
</dbReference>
<evidence type="ECO:0000256" key="1">
    <source>
        <dbReference type="ARBA" id="ARBA00023015"/>
    </source>
</evidence>
<dbReference type="Proteomes" id="UP000575083">
    <property type="component" value="Unassembled WGS sequence"/>
</dbReference>
<gene>
    <name evidence="5" type="ORF">HNP48_000659</name>
</gene>
<sequence>MQRFVPPPCDLQPWLEGAVAVDSPAELQGSQFPAMVGSMLVVRLDGEVLRGGALLPAAAWISASTVATAYAHRGRVRAVGLMLRPEAVPSLLAAGRGLVNAVRPMAAMAVPSWARAEQAIRAAPDDEARLGALWQFVRGECASQAQCAERLVQARRLLDRACAGAEGVAAHPGLGPRQFERRFVAEWGMTPKQFQVIARFSTTLQHAMAGPPEPGAQLAADQGYYDQSHMARDMRRLAGQPLLGLVQEAAQRSPSAHWPLQVGAEVAQAAESLRRR</sequence>
<dbReference type="PANTHER" id="PTHR46796">
    <property type="entry name" value="HTH-TYPE TRANSCRIPTIONAL ACTIVATOR RHAS-RELATED"/>
    <property type="match status" value="1"/>
</dbReference>
<evidence type="ECO:0000259" key="4">
    <source>
        <dbReference type="PROSITE" id="PS01124"/>
    </source>
</evidence>
<evidence type="ECO:0000313" key="5">
    <source>
        <dbReference type="EMBL" id="MBB6557995.1"/>
    </source>
</evidence>
<reference evidence="5 6" key="1">
    <citation type="submission" date="2020-08" db="EMBL/GenBank/DDBJ databases">
        <title>Functional genomics of gut bacteria from endangered species of beetles.</title>
        <authorList>
            <person name="Carlos-Shanley C."/>
        </authorList>
    </citation>
    <scope>NUCLEOTIDE SEQUENCE [LARGE SCALE GENOMIC DNA]</scope>
    <source>
        <strain evidence="5 6">S00198</strain>
    </source>
</reference>
<evidence type="ECO:0000256" key="2">
    <source>
        <dbReference type="ARBA" id="ARBA00023125"/>
    </source>
</evidence>
<dbReference type="InterPro" id="IPR018060">
    <property type="entry name" value="HTH_AraC"/>
</dbReference>
<keyword evidence="2 5" id="KW-0238">DNA-binding</keyword>